<gene>
    <name evidence="1" type="ORF">AB6724_06330</name>
</gene>
<dbReference type="RefSeq" id="WP_369337654.1">
    <property type="nucleotide sequence ID" value="NZ_JBFYGN010000005.1"/>
</dbReference>
<sequence length="183" mass="20712">MSTTLYFDDPEEGLARSTSHPAFVRVAAHEFYYDCGDDFSPFGSDDGNDTLASLQDWYQEQAGGRSPKVMVFLRQHLSDWDLPVPEDMLERDDAARTQWLADDDMNHRYLQSVCRAHVATAFGQLKIAGAIDADVRRQARLALACQQWLNAVARSKQPDWEYADQESQRLALMHDALEQACAP</sequence>
<proteinExistence type="predicted"/>
<name>A0ABV3ZSB4_9BURK</name>
<comment type="caution">
    <text evidence="1">The sequence shown here is derived from an EMBL/GenBank/DDBJ whole genome shotgun (WGS) entry which is preliminary data.</text>
</comment>
<keyword evidence="2" id="KW-1185">Reference proteome</keyword>
<reference evidence="1 2" key="1">
    <citation type="journal article" date="2013" name="Int. J. Syst. Evol. Microbiol.">
        <title>Comamonas guangdongensis sp. nov., isolated from subterranean forest sediment, and emended description of the genus Comamonas.</title>
        <authorList>
            <person name="Zhang J."/>
            <person name="Wang Y."/>
            <person name="Zhou S."/>
            <person name="Wu C."/>
            <person name="He J."/>
            <person name="Li F."/>
        </authorList>
    </citation>
    <scope>NUCLEOTIDE SEQUENCE [LARGE SCALE GENOMIC DNA]</scope>
    <source>
        <strain evidence="1 2">CCTCC AB2011133</strain>
    </source>
</reference>
<protein>
    <submittedName>
        <fullName evidence="1">MolR family transcriptional regulator</fullName>
    </submittedName>
</protein>
<accession>A0ABV3ZSB4</accession>
<evidence type="ECO:0000313" key="1">
    <source>
        <dbReference type="EMBL" id="MEX8192453.1"/>
    </source>
</evidence>
<dbReference type="Proteomes" id="UP001561046">
    <property type="component" value="Unassembled WGS sequence"/>
</dbReference>
<dbReference type="EMBL" id="JBFYGN010000005">
    <property type="protein sequence ID" value="MEX8192453.1"/>
    <property type="molecule type" value="Genomic_DNA"/>
</dbReference>
<evidence type="ECO:0000313" key="2">
    <source>
        <dbReference type="Proteomes" id="UP001561046"/>
    </source>
</evidence>
<organism evidence="1 2">
    <name type="scientific">Comamonas guangdongensis</name>
    <dbReference type="NCBI Taxonomy" id="510515"/>
    <lineage>
        <taxon>Bacteria</taxon>
        <taxon>Pseudomonadati</taxon>
        <taxon>Pseudomonadota</taxon>
        <taxon>Betaproteobacteria</taxon>
        <taxon>Burkholderiales</taxon>
        <taxon>Comamonadaceae</taxon>
        <taxon>Comamonas</taxon>
    </lineage>
</organism>